<dbReference type="AlphaFoldDB" id="A0AAD5S7K3"/>
<dbReference type="SUPFAM" id="SSF46565">
    <property type="entry name" value="Chaperone J-domain"/>
    <property type="match status" value="1"/>
</dbReference>
<evidence type="ECO:0000256" key="1">
    <source>
        <dbReference type="SAM" id="MobiDB-lite"/>
    </source>
</evidence>
<dbReference type="PANTHER" id="PTHR46620">
    <property type="entry name" value="J DOMAIN-CONTAINING PROTEIN SPF31"/>
    <property type="match status" value="1"/>
</dbReference>
<dbReference type="PROSITE" id="PS50076">
    <property type="entry name" value="DNAJ_2"/>
    <property type="match status" value="1"/>
</dbReference>
<comment type="caution">
    <text evidence="3">The sequence shown here is derived from an EMBL/GenBank/DDBJ whole genome shotgun (WGS) entry which is preliminary data.</text>
</comment>
<reference evidence="3" key="1">
    <citation type="submission" date="2020-05" db="EMBL/GenBank/DDBJ databases">
        <title>Phylogenomic resolution of chytrid fungi.</title>
        <authorList>
            <person name="Stajich J.E."/>
            <person name="Amses K."/>
            <person name="Simmons R."/>
            <person name="Seto K."/>
            <person name="Myers J."/>
            <person name="Bonds A."/>
            <person name="Quandt C.A."/>
            <person name="Barry K."/>
            <person name="Liu P."/>
            <person name="Grigoriev I."/>
            <person name="Longcore J.E."/>
            <person name="James T.Y."/>
        </authorList>
    </citation>
    <scope>NUCLEOTIDE SEQUENCE</scope>
    <source>
        <strain evidence="3">JEL0318</strain>
    </source>
</reference>
<keyword evidence="4" id="KW-1185">Reference proteome</keyword>
<feature type="compositionally biased region" description="Basic and acidic residues" evidence="1">
    <location>
        <begin position="132"/>
        <end position="141"/>
    </location>
</feature>
<gene>
    <name evidence="3" type="ORF">HK097_000894</name>
</gene>
<dbReference type="PANTHER" id="PTHR46620:SF1">
    <property type="entry name" value="J DOMAIN-CONTAINING PROTEIN SPF31"/>
    <property type="match status" value="1"/>
</dbReference>
<protein>
    <recommendedName>
        <fullName evidence="2">J domain-containing protein</fullName>
    </recommendedName>
</protein>
<dbReference type="InterPro" id="IPR036869">
    <property type="entry name" value="J_dom_sf"/>
</dbReference>
<dbReference type="EMBL" id="JADGJD010001176">
    <property type="protein sequence ID" value="KAJ3046392.1"/>
    <property type="molecule type" value="Genomic_DNA"/>
</dbReference>
<dbReference type="Gene3D" id="1.10.287.110">
    <property type="entry name" value="DnaJ domain"/>
    <property type="match status" value="1"/>
</dbReference>
<dbReference type="CDD" id="cd06257">
    <property type="entry name" value="DnaJ"/>
    <property type="match status" value="1"/>
</dbReference>
<dbReference type="Pfam" id="PF00226">
    <property type="entry name" value="DnaJ"/>
    <property type="match status" value="1"/>
</dbReference>
<accession>A0AAD5S7K3</accession>
<evidence type="ECO:0000313" key="3">
    <source>
        <dbReference type="EMBL" id="KAJ3046392.1"/>
    </source>
</evidence>
<dbReference type="Proteomes" id="UP001212841">
    <property type="component" value="Unassembled WGS sequence"/>
</dbReference>
<evidence type="ECO:0000259" key="2">
    <source>
        <dbReference type="PROSITE" id="PS50076"/>
    </source>
</evidence>
<organism evidence="3 4">
    <name type="scientific">Rhizophlyctis rosea</name>
    <dbReference type="NCBI Taxonomy" id="64517"/>
    <lineage>
        <taxon>Eukaryota</taxon>
        <taxon>Fungi</taxon>
        <taxon>Fungi incertae sedis</taxon>
        <taxon>Chytridiomycota</taxon>
        <taxon>Chytridiomycota incertae sedis</taxon>
        <taxon>Chytridiomycetes</taxon>
        <taxon>Rhizophlyctidales</taxon>
        <taxon>Rhizophlyctidaceae</taxon>
        <taxon>Rhizophlyctis</taxon>
    </lineage>
</organism>
<proteinExistence type="predicted"/>
<dbReference type="SMART" id="SM00271">
    <property type="entry name" value="DnaJ"/>
    <property type="match status" value="1"/>
</dbReference>
<feature type="region of interest" description="Disordered" evidence="1">
    <location>
        <begin position="118"/>
        <end position="150"/>
    </location>
</feature>
<dbReference type="InterPro" id="IPR001623">
    <property type="entry name" value="DnaJ_domain"/>
</dbReference>
<feature type="domain" description="J" evidence="2">
    <location>
        <begin position="37"/>
        <end position="115"/>
    </location>
</feature>
<sequence length="236" mass="27749">MADDNFDVDTYLRTQSTAFNQDQEVDRILSLYQSTKNPLELLDLPHHTWTTLTVDLTAVKKSYRKRSLLLHPDKCKHPRAQEAFDILKKAEAELTDDEKRPNLLYLVRDARDAVFKRKRIPIPPPKPLGKVPDGKDPKQEEGPPVPTDPKLCDEVRLEARRMMQEIQTRDKIRLKNDVERKMTEAEKVVNERKRKMEHDKLWEETREERVGNWRDFKAKGVQKKKKVKKDDPYGGL</sequence>
<evidence type="ECO:0000313" key="4">
    <source>
        <dbReference type="Proteomes" id="UP001212841"/>
    </source>
</evidence>
<name>A0AAD5S7K3_9FUNG</name>